<protein>
    <recommendedName>
        <fullName evidence="3">DUF2093 domain-containing protein</fullName>
    </recommendedName>
</protein>
<reference evidence="1 2" key="1">
    <citation type="journal article" date="2015" name="Int. J. Syst. Evol. Microbiol.">
        <title>Sphingomonas hengshuiensis sp. nov., isolated from lake wetland.</title>
        <authorList>
            <person name="Wei S."/>
            <person name="Wang T."/>
            <person name="Liu H."/>
            <person name="Zhang C."/>
            <person name="Guo J."/>
            <person name="Wang Q."/>
            <person name="Liang K."/>
            <person name="Zhang Z."/>
        </authorList>
    </citation>
    <scope>NUCLEOTIDE SEQUENCE [LARGE SCALE GENOMIC DNA]</scope>
    <source>
        <strain evidence="1 2">WHSC-8</strain>
    </source>
</reference>
<dbReference type="OrthoDB" id="9801906at2"/>
<keyword evidence="2" id="KW-1185">Reference proteome</keyword>
<reference evidence="1 2" key="2">
    <citation type="submission" date="2015-02" db="EMBL/GenBank/DDBJ databases">
        <title>The complete genome of Sphingomonas hengshuiensis sp. WHSC-8 isolated from soil of Hengshui Lake.</title>
        <authorList>
            <person name="Wei S."/>
            <person name="Guo J."/>
            <person name="Su C."/>
            <person name="Wu R."/>
            <person name="Zhang Z."/>
            <person name="Liang K."/>
            <person name="Li H."/>
            <person name="Wang T."/>
            <person name="Liu H."/>
            <person name="Zhang C."/>
            <person name="Li Z."/>
            <person name="Wang Q."/>
            <person name="Meng J."/>
        </authorList>
    </citation>
    <scope>NUCLEOTIDE SEQUENCE [LARGE SCALE GENOMIC DNA]</scope>
    <source>
        <strain evidence="1 2">WHSC-8</strain>
    </source>
</reference>
<sequence length="72" mass="7677">MLDPAVPAHILYCASDYEVVRPGRFVLCAVSGARISIDSLLYWSAEHQEAYRGPAEATAAMMAGGAANLPRP</sequence>
<evidence type="ECO:0008006" key="3">
    <source>
        <dbReference type="Google" id="ProtNLM"/>
    </source>
</evidence>
<name>A0A7U4J830_9SPHN</name>
<dbReference type="Pfam" id="PF09866">
    <property type="entry name" value="DUF2093"/>
    <property type="match status" value="1"/>
</dbReference>
<proteinExistence type="predicted"/>
<dbReference type="EMBL" id="CP010836">
    <property type="protein sequence ID" value="AJP71985.1"/>
    <property type="molecule type" value="Genomic_DNA"/>
</dbReference>
<evidence type="ECO:0000313" key="1">
    <source>
        <dbReference type="EMBL" id="AJP71985.1"/>
    </source>
</evidence>
<dbReference type="RefSeq" id="WP_044331855.1">
    <property type="nucleotide sequence ID" value="NZ_CP010836.1"/>
</dbReference>
<accession>A0A7U4J830</accession>
<dbReference type="Proteomes" id="UP000032300">
    <property type="component" value="Chromosome"/>
</dbReference>
<evidence type="ECO:0000313" key="2">
    <source>
        <dbReference type="Proteomes" id="UP000032300"/>
    </source>
</evidence>
<gene>
    <name evidence="1" type="ORF">TS85_09615</name>
</gene>
<organism evidence="1 2">
    <name type="scientific">Sphingomonas hengshuiensis</name>
    <dbReference type="NCBI Taxonomy" id="1609977"/>
    <lineage>
        <taxon>Bacteria</taxon>
        <taxon>Pseudomonadati</taxon>
        <taxon>Pseudomonadota</taxon>
        <taxon>Alphaproteobacteria</taxon>
        <taxon>Sphingomonadales</taxon>
        <taxon>Sphingomonadaceae</taxon>
        <taxon>Sphingomonas</taxon>
    </lineage>
</organism>
<dbReference type="InterPro" id="IPR018661">
    <property type="entry name" value="DUF2093"/>
</dbReference>
<dbReference type="KEGG" id="sphi:TS85_09615"/>
<dbReference type="AlphaFoldDB" id="A0A7U4J830"/>